<comment type="caution">
    <text evidence="2">The sequence shown here is derived from an EMBL/GenBank/DDBJ whole genome shotgun (WGS) entry which is preliminary data.</text>
</comment>
<dbReference type="Proteomes" id="UP000466345">
    <property type="component" value="Unassembled WGS sequence"/>
</dbReference>
<organism evidence="2 3">
    <name type="scientific">Streptomyces smaragdinus</name>
    <dbReference type="NCBI Taxonomy" id="2585196"/>
    <lineage>
        <taxon>Bacteria</taxon>
        <taxon>Bacillati</taxon>
        <taxon>Actinomycetota</taxon>
        <taxon>Actinomycetes</taxon>
        <taxon>Kitasatosporales</taxon>
        <taxon>Streptomycetaceae</taxon>
        <taxon>Streptomyces</taxon>
    </lineage>
</organism>
<gene>
    <name evidence="2" type="ORF">SRB5_25880</name>
</gene>
<keyword evidence="3" id="KW-1185">Reference proteome</keyword>
<sequence length="187" mass="20075">MHKKFLPTCLMAVVIPLTAVTGCTASGEGEGGTQTREDCCWKSEASFAEVADVIGLPVPAAAGDRRAGYKQGERYDVGILTFLLPEKAAGEFLRKLIPSGTRMVPNANPDPNNPYTLGASFTHLGVPEPEVAKSVSMVSLCPEGQLNGVQDPPILRKLKHCVKVYEYRDSSVGVRIYVRAGLEGVQE</sequence>
<protein>
    <recommendedName>
        <fullName evidence="4">Lipoprotein</fullName>
    </recommendedName>
</protein>
<dbReference type="OrthoDB" id="4204758at2"/>
<dbReference type="PROSITE" id="PS51257">
    <property type="entry name" value="PROKAR_LIPOPROTEIN"/>
    <property type="match status" value="1"/>
</dbReference>
<evidence type="ECO:0000313" key="2">
    <source>
        <dbReference type="EMBL" id="MQY12454.1"/>
    </source>
</evidence>
<dbReference type="RefSeq" id="WP_153452061.1">
    <property type="nucleotide sequence ID" value="NZ_WEGJ01000007.1"/>
</dbReference>
<name>A0A7K0CIA2_9ACTN</name>
<proteinExistence type="predicted"/>
<keyword evidence="1" id="KW-0732">Signal</keyword>
<feature type="signal peptide" evidence="1">
    <location>
        <begin position="1"/>
        <end position="19"/>
    </location>
</feature>
<reference evidence="2 3" key="1">
    <citation type="submission" date="2019-10" db="EMBL/GenBank/DDBJ databases">
        <title>Streptomyces smaragdinus sp. nov. and Streptomyces fabii sp. nov., isolated from the gut of fungus growing-termite Macrotermes natalensis.</title>
        <authorList>
            <person name="Schwitalla J."/>
            <person name="Benndorf R."/>
            <person name="Martin K."/>
            <person name="De Beer W."/>
            <person name="Kaster A.-K."/>
            <person name="Vollmers J."/>
            <person name="Poulsen M."/>
            <person name="Beemelmanns C."/>
        </authorList>
    </citation>
    <scope>NUCLEOTIDE SEQUENCE [LARGE SCALE GENOMIC DNA]</scope>
    <source>
        <strain evidence="2 3">RB5</strain>
    </source>
</reference>
<evidence type="ECO:0000256" key="1">
    <source>
        <dbReference type="SAM" id="SignalP"/>
    </source>
</evidence>
<dbReference type="EMBL" id="WEGJ01000007">
    <property type="protein sequence ID" value="MQY12454.1"/>
    <property type="molecule type" value="Genomic_DNA"/>
</dbReference>
<evidence type="ECO:0008006" key="4">
    <source>
        <dbReference type="Google" id="ProtNLM"/>
    </source>
</evidence>
<accession>A0A7K0CIA2</accession>
<evidence type="ECO:0000313" key="3">
    <source>
        <dbReference type="Proteomes" id="UP000466345"/>
    </source>
</evidence>
<feature type="chain" id="PRO_5039086837" description="Lipoprotein" evidence="1">
    <location>
        <begin position="20"/>
        <end position="187"/>
    </location>
</feature>
<dbReference type="AlphaFoldDB" id="A0A7K0CIA2"/>